<dbReference type="EMBL" id="UINC01168611">
    <property type="protein sequence ID" value="SVD71723.1"/>
    <property type="molecule type" value="Genomic_DNA"/>
</dbReference>
<sequence length="179" mass="20976">MRVCFVVSTFPRFTGDPEVPWLLETVRRLRAKGIEVEIFASSYEGMEPHLLEGIPVHRFRYFFRRWEYLTHNEGATNKVQRSSLYKLLTLPYILLGALSMLRFCRGRKFDVFQAHWPFPHALFAWIGARRHGARLALRFYGAELVLAEKLPFVRSFIRAFMKRADTVDAISTYTASRAR</sequence>
<evidence type="ECO:0000259" key="1">
    <source>
        <dbReference type="Pfam" id="PF13579"/>
    </source>
</evidence>
<accession>A0A382XL84</accession>
<dbReference type="InterPro" id="IPR028098">
    <property type="entry name" value="Glyco_trans_4-like_N"/>
</dbReference>
<evidence type="ECO:0000313" key="2">
    <source>
        <dbReference type="EMBL" id="SVD71723.1"/>
    </source>
</evidence>
<dbReference type="Gene3D" id="3.40.50.2000">
    <property type="entry name" value="Glycogen Phosphorylase B"/>
    <property type="match status" value="1"/>
</dbReference>
<proteinExistence type="predicted"/>
<organism evidence="2">
    <name type="scientific">marine metagenome</name>
    <dbReference type="NCBI Taxonomy" id="408172"/>
    <lineage>
        <taxon>unclassified sequences</taxon>
        <taxon>metagenomes</taxon>
        <taxon>ecological metagenomes</taxon>
    </lineage>
</organism>
<gene>
    <name evidence="2" type="ORF">METZ01_LOCUS424577</name>
</gene>
<feature type="non-terminal residue" evidence="2">
    <location>
        <position position="179"/>
    </location>
</feature>
<dbReference type="SUPFAM" id="SSF53756">
    <property type="entry name" value="UDP-Glycosyltransferase/glycogen phosphorylase"/>
    <property type="match status" value="1"/>
</dbReference>
<protein>
    <recommendedName>
        <fullName evidence="1">Glycosyltransferase subfamily 4-like N-terminal domain-containing protein</fullName>
    </recommendedName>
</protein>
<name>A0A382XL84_9ZZZZ</name>
<reference evidence="2" key="1">
    <citation type="submission" date="2018-05" db="EMBL/GenBank/DDBJ databases">
        <authorList>
            <person name="Lanie J.A."/>
            <person name="Ng W.-L."/>
            <person name="Kazmierczak K.M."/>
            <person name="Andrzejewski T.M."/>
            <person name="Davidsen T.M."/>
            <person name="Wayne K.J."/>
            <person name="Tettelin H."/>
            <person name="Glass J.I."/>
            <person name="Rusch D."/>
            <person name="Podicherti R."/>
            <person name="Tsui H.-C.T."/>
            <person name="Winkler M.E."/>
        </authorList>
    </citation>
    <scope>NUCLEOTIDE SEQUENCE</scope>
</reference>
<dbReference type="AlphaFoldDB" id="A0A382XL84"/>
<feature type="domain" description="Glycosyltransferase subfamily 4-like N-terminal" evidence="1">
    <location>
        <begin position="23"/>
        <end position="179"/>
    </location>
</feature>
<dbReference type="Pfam" id="PF13579">
    <property type="entry name" value="Glyco_trans_4_4"/>
    <property type="match status" value="1"/>
</dbReference>